<dbReference type="AlphaFoldDB" id="A0AAW9DV79"/>
<dbReference type="PANTHER" id="PTHR12879:SF8">
    <property type="entry name" value="SPHINGOLIPID DELTA(4)-DESATURASE DES1"/>
    <property type="match status" value="1"/>
</dbReference>
<keyword evidence="4" id="KW-1185">Reference proteome</keyword>
<dbReference type="RefSeq" id="WP_319615377.1">
    <property type="nucleotide sequence ID" value="NZ_JAWXYB010000018.1"/>
</dbReference>
<dbReference type="InterPro" id="IPR005804">
    <property type="entry name" value="FA_desaturase_dom"/>
</dbReference>
<feature type="domain" description="Fatty acid desaturase" evidence="2">
    <location>
        <begin position="44"/>
        <end position="289"/>
    </location>
</feature>
<dbReference type="Proteomes" id="UP001279553">
    <property type="component" value="Unassembled WGS sequence"/>
</dbReference>
<keyword evidence="1" id="KW-0472">Membrane</keyword>
<evidence type="ECO:0000313" key="3">
    <source>
        <dbReference type="EMBL" id="MDX5932522.1"/>
    </source>
</evidence>
<evidence type="ECO:0000259" key="2">
    <source>
        <dbReference type="Pfam" id="PF00487"/>
    </source>
</evidence>
<sequence length="333" mass="36398">MTRLFRYPDGIVLNLAALGYAVSGWVGGIALIVAAGPIGSICGILLIAHALAISAYLIHECEHGTIFARTRHNDRLGAALAWMSGACIAPYAGLKEKHLRHHADRLDVVSFDYRAVLQAGPSWFRTAVLALEYAYIPAVEYLMRGLIIGHRWQLGGSSRVRIVTVLAIRLAAFTALGIAAPAALIAYAIAYAVFLHILRFQDAFQHTFDVYHAPDLAAAPAALVRDRAYEQANTYSDVVSADHPWMNALVLNFAYHNAHHAKPAEPWYRLGKLHRKLYAEDSTQVLPVRMLLASYHRHRVTRVMAAHYGSVAPEGDRAAGFLGAVGVSFLTAS</sequence>
<proteinExistence type="predicted"/>
<dbReference type="EMBL" id="JAWXYB010000018">
    <property type="protein sequence ID" value="MDX5932522.1"/>
    <property type="molecule type" value="Genomic_DNA"/>
</dbReference>
<dbReference type="PANTHER" id="PTHR12879">
    <property type="entry name" value="SPHINGOLIPID DELTA 4 DESATURASE/C-4 HYDROXYLASE PROTEIN DES2"/>
    <property type="match status" value="1"/>
</dbReference>
<evidence type="ECO:0000313" key="4">
    <source>
        <dbReference type="Proteomes" id="UP001279553"/>
    </source>
</evidence>
<dbReference type="GO" id="GO:0046513">
    <property type="term" value="P:ceramide biosynthetic process"/>
    <property type="evidence" value="ECO:0007669"/>
    <property type="project" value="TreeGrafter"/>
</dbReference>
<keyword evidence="1" id="KW-1133">Transmembrane helix</keyword>
<dbReference type="Pfam" id="PF00487">
    <property type="entry name" value="FA_desaturase"/>
    <property type="match status" value="1"/>
</dbReference>
<accession>A0AAW9DV79</accession>
<protein>
    <submittedName>
        <fullName evidence="3">Fatty acid desaturase</fullName>
    </submittedName>
</protein>
<organism evidence="3 4">
    <name type="scientific">Acidiphilium acidophilum</name>
    <name type="common">Thiobacillus acidophilus</name>
    <dbReference type="NCBI Taxonomy" id="76588"/>
    <lineage>
        <taxon>Bacteria</taxon>
        <taxon>Pseudomonadati</taxon>
        <taxon>Pseudomonadota</taxon>
        <taxon>Alphaproteobacteria</taxon>
        <taxon>Acetobacterales</taxon>
        <taxon>Acidocellaceae</taxon>
        <taxon>Acidiphilium</taxon>
    </lineage>
</organism>
<keyword evidence="1" id="KW-0812">Transmembrane</keyword>
<name>A0AAW9DV79_ACIAO</name>
<dbReference type="GO" id="GO:0016020">
    <property type="term" value="C:membrane"/>
    <property type="evidence" value="ECO:0007669"/>
    <property type="project" value="GOC"/>
</dbReference>
<feature type="transmembrane region" description="Helical" evidence="1">
    <location>
        <begin position="12"/>
        <end position="32"/>
    </location>
</feature>
<gene>
    <name evidence="3" type="ORF">SIL87_17325</name>
</gene>
<comment type="caution">
    <text evidence="3">The sequence shown here is derived from an EMBL/GenBank/DDBJ whole genome shotgun (WGS) entry which is preliminary data.</text>
</comment>
<reference evidence="3 4" key="1">
    <citation type="submission" date="2023-11" db="EMBL/GenBank/DDBJ databases">
        <title>MicrobeMod: A computational toolkit for identifying prokaryotic methylation and restriction-modification with nanopore sequencing.</title>
        <authorList>
            <person name="Crits-Christoph A."/>
            <person name="Kang S.C."/>
            <person name="Lee H."/>
            <person name="Ostrov N."/>
        </authorList>
    </citation>
    <scope>NUCLEOTIDE SEQUENCE [LARGE SCALE GENOMIC DNA]</scope>
    <source>
        <strain evidence="3 4">DSMZ 700</strain>
    </source>
</reference>
<dbReference type="GO" id="GO:0042284">
    <property type="term" value="F:sphingolipid delta-4 desaturase activity"/>
    <property type="evidence" value="ECO:0007669"/>
    <property type="project" value="TreeGrafter"/>
</dbReference>
<feature type="transmembrane region" description="Helical" evidence="1">
    <location>
        <begin position="163"/>
        <end position="194"/>
    </location>
</feature>
<evidence type="ECO:0000256" key="1">
    <source>
        <dbReference type="SAM" id="Phobius"/>
    </source>
</evidence>
<feature type="transmembrane region" description="Helical" evidence="1">
    <location>
        <begin position="38"/>
        <end position="58"/>
    </location>
</feature>